<evidence type="ECO:0000256" key="3">
    <source>
        <dbReference type="SAM" id="MobiDB-lite"/>
    </source>
</evidence>
<dbReference type="CDD" id="cd11288">
    <property type="entry name" value="gelsolin_S5_like"/>
    <property type="match status" value="1"/>
</dbReference>
<evidence type="ECO:0000313" key="6">
    <source>
        <dbReference type="Proteomes" id="UP001497480"/>
    </source>
</evidence>
<feature type="region of interest" description="Disordered" evidence="3">
    <location>
        <begin position="603"/>
        <end position="650"/>
    </location>
</feature>
<dbReference type="CDD" id="cd11293">
    <property type="entry name" value="gelsolin_S4_like"/>
    <property type="match status" value="1"/>
</dbReference>
<dbReference type="FunFam" id="3.40.20.10:FF:000001">
    <property type="entry name" value="Gelsolin"/>
    <property type="match status" value="1"/>
</dbReference>
<keyword evidence="2" id="KW-0677">Repeat</keyword>
<dbReference type="Gene3D" id="3.40.20.10">
    <property type="entry name" value="Severin"/>
    <property type="match status" value="5"/>
</dbReference>
<dbReference type="PRINTS" id="PR00597">
    <property type="entry name" value="GELSOLIN"/>
</dbReference>
<proteinExistence type="predicted"/>
<dbReference type="InterPro" id="IPR007123">
    <property type="entry name" value="Gelsolin-like_dom"/>
</dbReference>
<feature type="compositionally biased region" description="Polar residues" evidence="3">
    <location>
        <begin position="671"/>
        <end position="701"/>
    </location>
</feature>
<dbReference type="SUPFAM" id="SSF55753">
    <property type="entry name" value="Actin depolymerizing proteins"/>
    <property type="match status" value="5"/>
</dbReference>
<feature type="domain" description="HP" evidence="4">
    <location>
        <begin position="706"/>
        <end position="771"/>
    </location>
</feature>
<name>A0AAV1YN02_LUPLU</name>
<organism evidence="5 6">
    <name type="scientific">Lupinus luteus</name>
    <name type="common">European yellow lupine</name>
    <dbReference type="NCBI Taxonomy" id="3873"/>
    <lineage>
        <taxon>Eukaryota</taxon>
        <taxon>Viridiplantae</taxon>
        <taxon>Streptophyta</taxon>
        <taxon>Embryophyta</taxon>
        <taxon>Tracheophyta</taxon>
        <taxon>Spermatophyta</taxon>
        <taxon>Magnoliopsida</taxon>
        <taxon>eudicotyledons</taxon>
        <taxon>Gunneridae</taxon>
        <taxon>Pentapetalae</taxon>
        <taxon>rosids</taxon>
        <taxon>fabids</taxon>
        <taxon>Fabales</taxon>
        <taxon>Fabaceae</taxon>
        <taxon>Papilionoideae</taxon>
        <taxon>50 kb inversion clade</taxon>
        <taxon>genistoids sensu lato</taxon>
        <taxon>core genistoids</taxon>
        <taxon>Genisteae</taxon>
        <taxon>Lupinus</taxon>
    </lineage>
</organism>
<dbReference type="CDD" id="cd11292">
    <property type="entry name" value="gelsolin_S3_like"/>
    <property type="match status" value="1"/>
</dbReference>
<dbReference type="PROSITE" id="PS51089">
    <property type="entry name" value="HP"/>
    <property type="match status" value="1"/>
</dbReference>
<dbReference type="PANTHER" id="PTHR11977">
    <property type="entry name" value="VILLIN"/>
    <property type="match status" value="1"/>
</dbReference>
<protein>
    <recommendedName>
        <fullName evidence="4">HP domain-containing protein</fullName>
    </recommendedName>
</protein>
<accession>A0AAV1YN02</accession>
<reference evidence="5 6" key="1">
    <citation type="submission" date="2024-03" db="EMBL/GenBank/DDBJ databases">
        <authorList>
            <person name="Martinez-Hernandez J."/>
        </authorList>
    </citation>
    <scope>NUCLEOTIDE SEQUENCE [LARGE SCALE GENOMIC DNA]</scope>
</reference>
<dbReference type="InterPro" id="IPR003128">
    <property type="entry name" value="Villin_headpiece"/>
</dbReference>
<dbReference type="PANTHER" id="PTHR11977:SF25">
    <property type="entry name" value="VILLIN-1"/>
    <property type="match status" value="1"/>
</dbReference>
<keyword evidence="6" id="KW-1185">Reference proteome</keyword>
<sequence>MYTCKGDYVVRVKEVPFQRSSLNHEDIFILDTAPKIFLFSGCNSTIQERAKGLEVVQYLKDNKHGGKCEVATIEDGKFVGDVDVGEFWSLFGGYAPIPRESPSVQEPVAPSIKLFWINLQGQLRQTGSDTFSKEMLESDKCYMLDCDGEIFVWMGRQTLLTERRTATKAIEEFVRNEGRSSRTHLTFLSEGLESPIFRSYFANWPKTVEPRLYEEGREKVAAIFKHQGYDVKELPEEDNEPSIDCTGTTKVWRVDGDELFLLVVTEQARLYSGDCYIVQYIFPGNGKDETLFYAWLGCRCVMEDKTAAISHMDTMISSARTSPAVAQIHEGKEPAQFFSILQRLIIFKGGNSSGYKKFIDEEGMVGETYNENRVALFRVQGTSPDNMQAIQVDQVSSSLNSSYCYILQTEASVFTWIGSLSSSRDHNLLDRMVELFNPTWLPVSVREGNEPDIFWDALGGKADYPKGKEIQGYIDDPHLFALKLTGGNFKVKEIYNYTQDDLVTEDVLLLDCQREIYVWIGLHSVVRSKQEALNLGLKFLEMDVLVEGLSLEVPIYVVAEGNEPPFFTRFFSWDHSKANVLGNSFERKLAILKGKSASVEGHKRISLKAKSRDSTPIGYRSTPVTTNGRGPRGRSSSPIPSGASSDFRASGERLLSSPSLVVKKLFEGSTADNSAEQTTPLSGSPATELRSSNESESSTQDRNADDEKLLIYPYERLRMVSPNPATGIDLTRREAYLSNEEFREKFGMSKPAFYKLPKWKQNKLKMSLDLF</sequence>
<gene>
    <name evidence="5" type="ORF">LLUT_LOCUS36064</name>
</gene>
<dbReference type="InterPro" id="IPR029006">
    <property type="entry name" value="ADF-H/Gelsolin-like_dom_sf"/>
</dbReference>
<evidence type="ECO:0000259" key="4">
    <source>
        <dbReference type="PROSITE" id="PS51089"/>
    </source>
</evidence>
<dbReference type="Proteomes" id="UP001497480">
    <property type="component" value="Unassembled WGS sequence"/>
</dbReference>
<keyword evidence="1" id="KW-0117">Actin capping</keyword>
<comment type="caution">
    <text evidence="5">The sequence shown here is derived from an EMBL/GenBank/DDBJ whole genome shotgun (WGS) entry which is preliminary data.</text>
</comment>
<dbReference type="Gene3D" id="1.10.950.10">
    <property type="entry name" value="Villin headpiece domain"/>
    <property type="match status" value="1"/>
</dbReference>
<dbReference type="SMART" id="SM00153">
    <property type="entry name" value="VHP"/>
    <property type="match status" value="1"/>
</dbReference>
<dbReference type="CDD" id="cd11291">
    <property type="entry name" value="gelsolin_S6_like"/>
    <property type="match status" value="1"/>
</dbReference>
<dbReference type="InterPro" id="IPR007122">
    <property type="entry name" value="Villin/Gelsolin"/>
</dbReference>
<dbReference type="SMART" id="SM00262">
    <property type="entry name" value="GEL"/>
    <property type="match status" value="5"/>
</dbReference>
<feature type="region of interest" description="Disordered" evidence="3">
    <location>
        <begin position="671"/>
        <end position="707"/>
    </location>
</feature>
<dbReference type="InterPro" id="IPR036886">
    <property type="entry name" value="Villin_headpiece_dom_sf"/>
</dbReference>
<evidence type="ECO:0000313" key="5">
    <source>
        <dbReference type="EMBL" id="CAL0335004.1"/>
    </source>
</evidence>
<dbReference type="Pfam" id="PF00626">
    <property type="entry name" value="Gelsolin"/>
    <property type="match status" value="3"/>
</dbReference>
<dbReference type="AlphaFoldDB" id="A0AAV1YN02"/>
<dbReference type="EMBL" id="CAXHTB010000026">
    <property type="protein sequence ID" value="CAL0335004.1"/>
    <property type="molecule type" value="Genomic_DNA"/>
</dbReference>
<dbReference type="Pfam" id="PF02209">
    <property type="entry name" value="VHP"/>
    <property type="match status" value="1"/>
</dbReference>
<dbReference type="GO" id="GO:0051015">
    <property type="term" value="F:actin filament binding"/>
    <property type="evidence" value="ECO:0007669"/>
    <property type="project" value="InterPro"/>
</dbReference>
<evidence type="ECO:0000256" key="1">
    <source>
        <dbReference type="ARBA" id="ARBA00022467"/>
    </source>
</evidence>
<evidence type="ECO:0000256" key="2">
    <source>
        <dbReference type="ARBA" id="ARBA00022737"/>
    </source>
</evidence>
<dbReference type="GO" id="GO:0051693">
    <property type="term" value="P:actin filament capping"/>
    <property type="evidence" value="ECO:0007669"/>
    <property type="project" value="UniProtKB-KW"/>
</dbReference>
<dbReference type="SUPFAM" id="SSF47050">
    <property type="entry name" value="VHP, Villin headpiece domain"/>
    <property type="match status" value="1"/>
</dbReference>
<dbReference type="GO" id="GO:0007015">
    <property type="term" value="P:actin filament organization"/>
    <property type="evidence" value="ECO:0007669"/>
    <property type="project" value="UniProtKB-ARBA"/>
</dbReference>
<feature type="compositionally biased region" description="Low complexity" evidence="3">
    <location>
        <begin position="633"/>
        <end position="645"/>
    </location>
</feature>